<dbReference type="AlphaFoldDB" id="A0A8S1XZN7"/>
<proteinExistence type="predicted"/>
<keyword evidence="2" id="KW-1185">Reference proteome</keyword>
<dbReference type="Proteomes" id="UP000683925">
    <property type="component" value="Unassembled WGS sequence"/>
</dbReference>
<evidence type="ECO:0000313" key="1">
    <source>
        <dbReference type="EMBL" id="CAD8204904.1"/>
    </source>
</evidence>
<evidence type="ECO:0000313" key="2">
    <source>
        <dbReference type="Proteomes" id="UP000683925"/>
    </source>
</evidence>
<organism evidence="1 2">
    <name type="scientific">Paramecium octaurelia</name>
    <dbReference type="NCBI Taxonomy" id="43137"/>
    <lineage>
        <taxon>Eukaryota</taxon>
        <taxon>Sar</taxon>
        <taxon>Alveolata</taxon>
        <taxon>Ciliophora</taxon>
        <taxon>Intramacronucleata</taxon>
        <taxon>Oligohymenophorea</taxon>
        <taxon>Peniculida</taxon>
        <taxon>Parameciidae</taxon>
        <taxon>Paramecium</taxon>
    </lineage>
</organism>
<reference evidence="1" key="1">
    <citation type="submission" date="2021-01" db="EMBL/GenBank/DDBJ databases">
        <authorList>
            <consortium name="Genoscope - CEA"/>
            <person name="William W."/>
        </authorList>
    </citation>
    <scope>NUCLEOTIDE SEQUENCE</scope>
</reference>
<name>A0A8S1XZN7_PAROT</name>
<comment type="caution">
    <text evidence="1">The sequence shown here is derived from an EMBL/GenBank/DDBJ whole genome shotgun (WGS) entry which is preliminary data.</text>
</comment>
<sequence>MLNSDGQAKSGEQNIKLIQYLENDRAISKGEETLCYPFKEIFFEILIGVNLPSLHMLAQYRIQCC</sequence>
<gene>
    <name evidence="1" type="ORF">POCTA_138.1.T1340033</name>
</gene>
<protein>
    <submittedName>
        <fullName evidence="1">Uncharacterized protein</fullName>
    </submittedName>
</protein>
<accession>A0A8S1XZN7</accession>
<dbReference type="EMBL" id="CAJJDP010000135">
    <property type="protein sequence ID" value="CAD8204904.1"/>
    <property type="molecule type" value="Genomic_DNA"/>
</dbReference>